<proteinExistence type="inferred from homology"/>
<evidence type="ECO:0000313" key="4">
    <source>
        <dbReference type="Proteomes" id="UP001497497"/>
    </source>
</evidence>
<dbReference type="PANTHER" id="PTHR16046:SF9">
    <property type="entry name" value="SMC5-SMC6 COMPLEX LOCALIZATION FACTOR PROTEIN 2"/>
    <property type="match status" value="1"/>
</dbReference>
<dbReference type="GO" id="GO:0035091">
    <property type="term" value="F:phosphatidylinositol binding"/>
    <property type="evidence" value="ECO:0007669"/>
    <property type="project" value="InterPro"/>
</dbReference>
<dbReference type="Pfam" id="PF14816">
    <property type="entry name" value="CANIN"/>
    <property type="match status" value="1"/>
</dbReference>
<dbReference type="InterPro" id="IPR002014">
    <property type="entry name" value="VHS_dom"/>
</dbReference>
<dbReference type="EMBL" id="CAXITT010000001">
    <property type="protein sequence ID" value="CAL1525835.1"/>
    <property type="molecule type" value="Genomic_DNA"/>
</dbReference>
<dbReference type="PANTHER" id="PTHR16046">
    <property type="entry name" value="SMC5-SMC6 COMPLEX LOCALIZATION FACTOR 2"/>
    <property type="match status" value="1"/>
</dbReference>
<organism evidence="3 4">
    <name type="scientific">Lymnaea stagnalis</name>
    <name type="common">Great pond snail</name>
    <name type="synonym">Helix stagnalis</name>
    <dbReference type="NCBI Taxonomy" id="6523"/>
    <lineage>
        <taxon>Eukaryota</taxon>
        <taxon>Metazoa</taxon>
        <taxon>Spiralia</taxon>
        <taxon>Lophotrochozoa</taxon>
        <taxon>Mollusca</taxon>
        <taxon>Gastropoda</taxon>
        <taxon>Heterobranchia</taxon>
        <taxon>Euthyneura</taxon>
        <taxon>Panpulmonata</taxon>
        <taxon>Hygrophila</taxon>
        <taxon>Lymnaeoidea</taxon>
        <taxon>Lymnaeidae</taxon>
        <taxon>Lymnaea</taxon>
    </lineage>
</organism>
<accession>A0AAV2GXG6</accession>
<keyword evidence="4" id="KW-1185">Reference proteome</keyword>
<reference evidence="3 4" key="1">
    <citation type="submission" date="2024-04" db="EMBL/GenBank/DDBJ databases">
        <authorList>
            <consortium name="Genoscope - CEA"/>
            <person name="William W."/>
        </authorList>
    </citation>
    <scope>NUCLEOTIDE SEQUENCE [LARGE SCALE GENOMIC DNA]</scope>
</reference>
<evidence type="ECO:0000256" key="1">
    <source>
        <dbReference type="ARBA" id="ARBA00010311"/>
    </source>
</evidence>
<dbReference type="GO" id="GO:0043130">
    <property type="term" value="F:ubiquitin binding"/>
    <property type="evidence" value="ECO:0007669"/>
    <property type="project" value="InterPro"/>
</dbReference>
<evidence type="ECO:0000259" key="2">
    <source>
        <dbReference type="PROSITE" id="PS50179"/>
    </source>
</evidence>
<dbReference type="InterPro" id="IPR044276">
    <property type="entry name" value="CANIN_dom"/>
</dbReference>
<feature type="domain" description="VHS" evidence="2">
    <location>
        <begin position="423"/>
        <end position="525"/>
    </location>
</feature>
<dbReference type="InterPro" id="IPR026161">
    <property type="entry name" value="FAM178"/>
</dbReference>
<comment type="similarity">
    <text evidence="1">Belongs to the FAM178 family.</text>
</comment>
<gene>
    <name evidence="3" type="ORF">GSLYS_00000012001</name>
</gene>
<name>A0AAV2GXG6_LYMST</name>
<dbReference type="PROSITE" id="PS50179">
    <property type="entry name" value="VHS"/>
    <property type="match status" value="1"/>
</dbReference>
<evidence type="ECO:0000313" key="3">
    <source>
        <dbReference type="EMBL" id="CAL1525835.1"/>
    </source>
</evidence>
<protein>
    <recommendedName>
        <fullName evidence="2">VHS domain-containing protein</fullName>
    </recommendedName>
</protein>
<dbReference type="AlphaFoldDB" id="A0AAV2GXG6"/>
<sequence length="564" mass="64609">MDIDSENEEMETYESDDNLEDIPDVIKKAYDGADSFNTSLSFDIAWPQEREKCNRLDDLLTELKIEQVKSETLNKVKEELWIGLFQNCKEECNTNEDSHTLASEHADHIDQLEVKGSKLCDQHPGLTVFRADQFCCLFTDRVTPSNFGFYPSESVIDKSLANIRSDKYFSFLDSNILLFTSILRISCLDKVMLWLMNLMSIHSIPRVVEACHRNLNGIIQQLAVHNMSVEGREQRNWCPNPLDLLQIFVNLGATKEELLGSQSSYTSDDIKKALYVMEDATKEKSKETPSHLSVYNFGKVLQVLNALLQTSPEKKKEDLSLMMYMLVKISLDKTTGNCISHEMSLVLTSLLECYSKSDWPLVVPDICKRLQDVTDDHHNQAFFVNLFRTTSRSSYLKKRLSYIFLRKLLVPNDDSFQLTDLENLKFTDIVWFGGAPNKDASSPLTKALKELGKVDLYKLSSALKLLDMCIGDESARTQMMVSQLEYLIQQLKLVIKETKDRINEPDVFKVKDAMTIMVSQWSLSLQHTKVQQRSIFTWASASTHLSVEAEVLEDKKTLDWEDTD</sequence>
<comment type="caution">
    <text evidence="3">The sequence shown here is derived from an EMBL/GenBank/DDBJ whole genome shotgun (WGS) entry which is preliminary data.</text>
</comment>
<dbReference type="Proteomes" id="UP001497497">
    <property type="component" value="Unassembled WGS sequence"/>
</dbReference>